<keyword evidence="5 7" id="KW-1133">Transmembrane helix</keyword>
<feature type="domain" description="ABC transmembrane type-1" evidence="8">
    <location>
        <begin position="73"/>
        <end position="261"/>
    </location>
</feature>
<evidence type="ECO:0000256" key="4">
    <source>
        <dbReference type="ARBA" id="ARBA00022692"/>
    </source>
</evidence>
<evidence type="ECO:0000256" key="1">
    <source>
        <dbReference type="ARBA" id="ARBA00004651"/>
    </source>
</evidence>
<gene>
    <name evidence="9" type="ORF">B9T39_03180</name>
</gene>
<sequence>MNRDITPEVTRREKNWAYTGIARILPPAILLILAVAAWELAARANPEVSRIWASPSLVWNATRLNADALLSNLSVTAYEALWGFALAIILGITFGVLLYISKLANATFMPLLTAAQTLPLISIAPFFLWFFGFDEAGKIALVTVFSLFPIAIQTSRGLAAVPRYFADVALTCGATPTWTLWHVLLRVAARQIFSGIRIAGTYVFATAATAEYMGSRRGIGIFLQSAYNTFQAPLVWSATLSIVCMTGVLMAVIVIIERLLLGDPAEDSID</sequence>
<reference evidence="9 10" key="1">
    <citation type="submission" date="2017-04" db="EMBL/GenBank/DDBJ databases">
        <title>Draft genome sequences of Alloscardovia macacae UMA81211 and UMA81212 isolated from the feces of a rhesus macaque (Macaca mulatta).</title>
        <authorList>
            <person name="Albert K."/>
            <person name="Sela D.A."/>
        </authorList>
    </citation>
    <scope>NUCLEOTIDE SEQUENCE [LARGE SCALE GENOMIC DNA]</scope>
    <source>
        <strain evidence="9 10">UMA81212</strain>
    </source>
</reference>
<evidence type="ECO:0000256" key="2">
    <source>
        <dbReference type="ARBA" id="ARBA00022448"/>
    </source>
</evidence>
<feature type="transmembrane region" description="Helical" evidence="7">
    <location>
        <begin position="136"/>
        <end position="152"/>
    </location>
</feature>
<dbReference type="GO" id="GO:0055085">
    <property type="term" value="P:transmembrane transport"/>
    <property type="evidence" value="ECO:0007669"/>
    <property type="project" value="InterPro"/>
</dbReference>
<comment type="subcellular location">
    <subcellularLocation>
        <location evidence="1 7">Cell membrane</location>
        <topology evidence="1 7">Multi-pass membrane protein</topology>
    </subcellularLocation>
</comment>
<keyword evidence="3" id="KW-1003">Cell membrane</keyword>
<dbReference type="STRING" id="1160091.B9T39_03180"/>
<feature type="transmembrane region" description="Helical" evidence="7">
    <location>
        <begin position="21"/>
        <end position="41"/>
    </location>
</feature>
<feature type="transmembrane region" description="Helical" evidence="7">
    <location>
        <begin position="107"/>
        <end position="130"/>
    </location>
</feature>
<dbReference type="Pfam" id="PF00528">
    <property type="entry name" value="BPD_transp_1"/>
    <property type="match status" value="1"/>
</dbReference>
<dbReference type="PANTHER" id="PTHR30151">
    <property type="entry name" value="ALKANE SULFONATE ABC TRANSPORTER-RELATED, MEMBRANE SUBUNIT"/>
    <property type="match status" value="1"/>
</dbReference>
<dbReference type="AlphaFoldDB" id="A0A1Y2T1N2"/>
<dbReference type="SUPFAM" id="SSF161098">
    <property type="entry name" value="MetI-like"/>
    <property type="match status" value="1"/>
</dbReference>
<name>A0A1Y2T1N2_9BIFI</name>
<dbReference type="PANTHER" id="PTHR30151:SF0">
    <property type="entry name" value="ABC TRANSPORTER PERMEASE PROTEIN MJ0413-RELATED"/>
    <property type="match status" value="1"/>
</dbReference>
<keyword evidence="4 7" id="KW-0812">Transmembrane</keyword>
<keyword evidence="6 7" id="KW-0472">Membrane</keyword>
<dbReference type="Gene3D" id="1.10.3720.10">
    <property type="entry name" value="MetI-like"/>
    <property type="match status" value="1"/>
</dbReference>
<protein>
    <submittedName>
        <fullName evidence="9">ABC transporter permease</fullName>
    </submittedName>
</protein>
<feature type="transmembrane region" description="Helical" evidence="7">
    <location>
        <begin position="234"/>
        <end position="256"/>
    </location>
</feature>
<evidence type="ECO:0000256" key="7">
    <source>
        <dbReference type="RuleBase" id="RU363032"/>
    </source>
</evidence>
<dbReference type="GO" id="GO:0005886">
    <property type="term" value="C:plasma membrane"/>
    <property type="evidence" value="ECO:0007669"/>
    <property type="project" value="UniProtKB-SubCell"/>
</dbReference>
<evidence type="ECO:0000313" key="9">
    <source>
        <dbReference type="EMBL" id="OTA29635.1"/>
    </source>
</evidence>
<dbReference type="EMBL" id="NEKC01000005">
    <property type="protein sequence ID" value="OTA29635.1"/>
    <property type="molecule type" value="Genomic_DNA"/>
</dbReference>
<accession>A0A1Y2T1N2</accession>
<dbReference type="OrthoDB" id="7274389at2"/>
<keyword evidence="2 7" id="KW-0813">Transport</keyword>
<dbReference type="PROSITE" id="PS50928">
    <property type="entry name" value="ABC_TM1"/>
    <property type="match status" value="1"/>
</dbReference>
<proteinExistence type="inferred from homology"/>
<evidence type="ECO:0000313" key="10">
    <source>
        <dbReference type="Proteomes" id="UP000243540"/>
    </source>
</evidence>
<evidence type="ECO:0000256" key="5">
    <source>
        <dbReference type="ARBA" id="ARBA00022989"/>
    </source>
</evidence>
<comment type="caution">
    <text evidence="9">The sequence shown here is derived from an EMBL/GenBank/DDBJ whole genome shotgun (WGS) entry which is preliminary data.</text>
</comment>
<feature type="transmembrane region" description="Helical" evidence="7">
    <location>
        <begin position="80"/>
        <end position="100"/>
    </location>
</feature>
<evidence type="ECO:0000256" key="3">
    <source>
        <dbReference type="ARBA" id="ARBA00022475"/>
    </source>
</evidence>
<dbReference type="InterPro" id="IPR000515">
    <property type="entry name" value="MetI-like"/>
</dbReference>
<dbReference type="Proteomes" id="UP000243540">
    <property type="component" value="Unassembled WGS sequence"/>
</dbReference>
<dbReference type="CDD" id="cd06261">
    <property type="entry name" value="TM_PBP2"/>
    <property type="match status" value="1"/>
</dbReference>
<organism evidence="9 10">
    <name type="scientific">Alloscardovia macacae</name>
    <dbReference type="NCBI Taxonomy" id="1160091"/>
    <lineage>
        <taxon>Bacteria</taxon>
        <taxon>Bacillati</taxon>
        <taxon>Actinomycetota</taxon>
        <taxon>Actinomycetes</taxon>
        <taxon>Bifidobacteriales</taxon>
        <taxon>Bifidobacteriaceae</taxon>
        <taxon>Alloscardovia</taxon>
    </lineage>
</organism>
<dbReference type="InterPro" id="IPR035906">
    <property type="entry name" value="MetI-like_sf"/>
</dbReference>
<evidence type="ECO:0000256" key="6">
    <source>
        <dbReference type="ARBA" id="ARBA00023136"/>
    </source>
</evidence>
<evidence type="ECO:0000259" key="8">
    <source>
        <dbReference type="PROSITE" id="PS50928"/>
    </source>
</evidence>
<comment type="similarity">
    <text evidence="7">Belongs to the binding-protein-dependent transport system permease family.</text>
</comment>